<comment type="function">
    <text evidence="1">Transfers mannosyl residues to the hydroxyl group of serine or threonine residues.</text>
</comment>
<dbReference type="Gene3D" id="1.25.40.10">
    <property type="entry name" value="Tetratricopeptide repeat domain"/>
    <property type="match status" value="3"/>
</dbReference>
<comment type="similarity">
    <text evidence="5">Belongs to the TMTC family.</text>
</comment>
<evidence type="ECO:0000256" key="15">
    <source>
        <dbReference type="ARBA" id="ARBA00045102"/>
    </source>
</evidence>
<feature type="transmembrane region" description="Helical" evidence="17">
    <location>
        <begin position="389"/>
        <end position="408"/>
    </location>
</feature>
<evidence type="ECO:0000256" key="2">
    <source>
        <dbReference type="ARBA" id="ARBA00004141"/>
    </source>
</evidence>
<dbReference type="GO" id="GO:0004169">
    <property type="term" value="F:dolichyl-phosphate-mannose-protein mannosyltransferase activity"/>
    <property type="evidence" value="ECO:0007669"/>
    <property type="project" value="UniProtKB-EC"/>
</dbReference>
<evidence type="ECO:0000256" key="8">
    <source>
        <dbReference type="ARBA" id="ARBA00022692"/>
    </source>
</evidence>
<evidence type="ECO:0000259" key="18">
    <source>
        <dbReference type="Pfam" id="PF08409"/>
    </source>
</evidence>
<accession>A0A443RK51</accession>
<keyword evidence="11" id="KW-0256">Endoplasmic reticulum</keyword>
<evidence type="ECO:0000256" key="6">
    <source>
        <dbReference type="ARBA" id="ARBA00012839"/>
    </source>
</evidence>
<dbReference type="InterPro" id="IPR013618">
    <property type="entry name" value="TMTC_DUF1736"/>
</dbReference>
<dbReference type="GO" id="GO:0030968">
    <property type="term" value="P:endoplasmic reticulum unfolded protein response"/>
    <property type="evidence" value="ECO:0007669"/>
    <property type="project" value="TreeGrafter"/>
</dbReference>
<comment type="catalytic activity">
    <reaction evidence="14">
        <text>a di-trans,poly-cis-dolichyl beta-D-mannosyl phosphate + L-threonyl-[protein] = 3-O-(alpha-D-mannosyl)-L-threonyl-[protein] + a di-trans,poly-cis-dolichyl phosphate + H(+)</text>
        <dbReference type="Rhea" id="RHEA:53396"/>
        <dbReference type="Rhea" id="RHEA-COMP:11060"/>
        <dbReference type="Rhea" id="RHEA-COMP:13547"/>
        <dbReference type="Rhea" id="RHEA-COMP:19498"/>
        <dbReference type="Rhea" id="RHEA-COMP:19501"/>
        <dbReference type="ChEBI" id="CHEBI:15378"/>
        <dbReference type="ChEBI" id="CHEBI:30013"/>
        <dbReference type="ChEBI" id="CHEBI:57683"/>
        <dbReference type="ChEBI" id="CHEBI:58211"/>
        <dbReference type="ChEBI" id="CHEBI:137323"/>
        <dbReference type="EC" id="2.4.1.109"/>
    </reaction>
</comment>
<protein>
    <recommendedName>
        <fullName evidence="6">dolichyl-phosphate-mannose--protein mannosyltransferase</fullName>
        <ecNumber evidence="6">2.4.1.109</ecNumber>
    </recommendedName>
</protein>
<feature type="transmembrane region" description="Helical" evidence="17">
    <location>
        <begin position="303"/>
        <end position="324"/>
    </location>
</feature>
<evidence type="ECO:0000256" key="16">
    <source>
        <dbReference type="PROSITE-ProRule" id="PRU00339"/>
    </source>
</evidence>
<evidence type="ECO:0000256" key="10">
    <source>
        <dbReference type="ARBA" id="ARBA00022803"/>
    </source>
</evidence>
<evidence type="ECO:0000313" key="21">
    <source>
        <dbReference type="Proteomes" id="UP000285301"/>
    </source>
</evidence>
<dbReference type="InterPro" id="IPR019734">
    <property type="entry name" value="TPR_rpt"/>
</dbReference>
<keyword evidence="10 16" id="KW-0802">TPR repeat</keyword>
<evidence type="ECO:0000256" key="4">
    <source>
        <dbReference type="ARBA" id="ARBA00004922"/>
    </source>
</evidence>
<dbReference type="EC" id="2.4.1.109" evidence="6"/>
<evidence type="ECO:0000313" key="19">
    <source>
        <dbReference type="EMBL" id="RWS15638.1"/>
    </source>
</evidence>
<keyword evidence="21" id="KW-1185">Reference proteome</keyword>
<dbReference type="Pfam" id="PF13181">
    <property type="entry name" value="TPR_8"/>
    <property type="match status" value="1"/>
</dbReference>
<dbReference type="Pfam" id="PF08409">
    <property type="entry name" value="TMTC_DUF1736"/>
    <property type="match status" value="1"/>
</dbReference>
<dbReference type="Pfam" id="PF13432">
    <property type="entry name" value="TPR_16"/>
    <property type="match status" value="1"/>
</dbReference>
<feature type="transmembrane region" description="Helical" evidence="17">
    <location>
        <begin position="204"/>
        <end position="224"/>
    </location>
</feature>
<evidence type="ECO:0000256" key="17">
    <source>
        <dbReference type="SAM" id="Phobius"/>
    </source>
</evidence>
<feature type="domain" description="DUF1736" evidence="18">
    <location>
        <begin position="327"/>
        <end position="399"/>
    </location>
</feature>
<keyword evidence="7" id="KW-0808">Transferase</keyword>
<dbReference type="STRING" id="1965070.A0A443RK51"/>
<feature type="transmembrane region" description="Helical" evidence="17">
    <location>
        <begin position="245"/>
        <end position="267"/>
    </location>
</feature>
<keyword evidence="13 17" id="KW-0472">Membrane</keyword>
<evidence type="ECO:0000256" key="7">
    <source>
        <dbReference type="ARBA" id="ARBA00022679"/>
    </source>
</evidence>
<evidence type="ECO:0000256" key="1">
    <source>
        <dbReference type="ARBA" id="ARBA00003582"/>
    </source>
</evidence>
<feature type="repeat" description="TPR" evidence="16">
    <location>
        <begin position="536"/>
        <end position="569"/>
    </location>
</feature>
<comment type="caution">
    <text evidence="19">The sequence shown here is derived from an EMBL/GenBank/DDBJ whole genome shotgun (WGS) entry which is preliminary data.</text>
</comment>
<evidence type="ECO:0000313" key="20">
    <source>
        <dbReference type="EMBL" id="RWS15645.1"/>
    </source>
</evidence>
<reference evidence="19 21" key="1">
    <citation type="journal article" date="2018" name="Gigascience">
        <title>Genomes of trombidid mites reveal novel predicted allergens and laterally-transferred genes associated with secondary metabolism.</title>
        <authorList>
            <person name="Dong X."/>
            <person name="Chaisiri K."/>
            <person name="Xia D."/>
            <person name="Armstrong S.D."/>
            <person name="Fang Y."/>
            <person name="Donnelly M.J."/>
            <person name="Kadowaki T."/>
            <person name="McGarry J.W."/>
            <person name="Darby A.C."/>
            <person name="Makepeace B.L."/>
        </authorList>
    </citation>
    <scope>NUCLEOTIDE SEQUENCE [LARGE SCALE GENOMIC DNA]</scope>
    <source>
        <strain evidence="19">UoL-WK</strain>
    </source>
</reference>
<dbReference type="InterPro" id="IPR013105">
    <property type="entry name" value="TPR_2"/>
</dbReference>
<evidence type="ECO:0000256" key="9">
    <source>
        <dbReference type="ARBA" id="ARBA00022737"/>
    </source>
</evidence>
<dbReference type="UniPathway" id="UPA00378"/>
<reference evidence="19" key="2">
    <citation type="submission" date="2018-11" db="EMBL/GenBank/DDBJ databases">
        <title>Trombidioid mite genomics.</title>
        <authorList>
            <person name="Dong X."/>
        </authorList>
    </citation>
    <scope>NUCLEOTIDE SEQUENCE</scope>
    <source>
        <strain evidence="19">UoL-WK</strain>
    </source>
</reference>
<dbReference type="SUPFAM" id="SSF48452">
    <property type="entry name" value="TPR-like"/>
    <property type="match status" value="1"/>
</dbReference>
<dbReference type="PROSITE" id="PS50005">
    <property type="entry name" value="TPR"/>
    <property type="match status" value="2"/>
</dbReference>
<dbReference type="InterPro" id="IPR011990">
    <property type="entry name" value="TPR-like_helical_dom_sf"/>
</dbReference>
<dbReference type="GO" id="GO:0016020">
    <property type="term" value="C:membrane"/>
    <property type="evidence" value="ECO:0007669"/>
    <property type="project" value="UniProtKB-SubCell"/>
</dbReference>
<dbReference type="Proteomes" id="UP000285301">
    <property type="component" value="Unassembled WGS sequence"/>
</dbReference>
<comment type="subcellular location">
    <subcellularLocation>
        <location evidence="3">Endoplasmic reticulum</location>
    </subcellularLocation>
    <subcellularLocation>
        <location evidence="2">Membrane</location>
        <topology evidence="2">Multi-pass membrane protein</topology>
    </subcellularLocation>
</comment>
<organism evidence="19 21">
    <name type="scientific">Dinothrombium tinctorium</name>
    <dbReference type="NCBI Taxonomy" id="1965070"/>
    <lineage>
        <taxon>Eukaryota</taxon>
        <taxon>Metazoa</taxon>
        <taxon>Ecdysozoa</taxon>
        <taxon>Arthropoda</taxon>
        <taxon>Chelicerata</taxon>
        <taxon>Arachnida</taxon>
        <taxon>Acari</taxon>
        <taxon>Acariformes</taxon>
        <taxon>Trombidiformes</taxon>
        <taxon>Prostigmata</taxon>
        <taxon>Anystina</taxon>
        <taxon>Parasitengona</taxon>
        <taxon>Trombidioidea</taxon>
        <taxon>Trombidiidae</taxon>
        <taxon>Dinothrombium</taxon>
    </lineage>
</organism>
<keyword evidence="8 17" id="KW-0812">Transmembrane</keyword>
<dbReference type="OrthoDB" id="19588at2759"/>
<dbReference type="AlphaFoldDB" id="A0A443RK51"/>
<keyword evidence="9" id="KW-0677">Repeat</keyword>
<evidence type="ECO:0000256" key="13">
    <source>
        <dbReference type="ARBA" id="ARBA00023136"/>
    </source>
</evidence>
<proteinExistence type="inferred from homology"/>
<feature type="transmembrane region" description="Helical" evidence="17">
    <location>
        <begin position="449"/>
        <end position="470"/>
    </location>
</feature>
<comment type="pathway">
    <text evidence="4">Protein modification; protein glycosylation.</text>
</comment>
<dbReference type="PANTHER" id="PTHR44227:SF3">
    <property type="entry name" value="PROTEIN O-MANNOSYL-TRANSFERASE TMTC4"/>
    <property type="match status" value="1"/>
</dbReference>
<evidence type="ECO:0000256" key="12">
    <source>
        <dbReference type="ARBA" id="ARBA00022989"/>
    </source>
</evidence>
<feature type="transmembrane region" description="Helical" evidence="17">
    <location>
        <begin position="420"/>
        <end position="443"/>
    </location>
</feature>
<dbReference type="SMART" id="SM00028">
    <property type="entry name" value="TPR"/>
    <property type="match status" value="6"/>
</dbReference>
<dbReference type="InterPro" id="IPR052346">
    <property type="entry name" value="O-mannosyl-transferase_TMTC"/>
</dbReference>
<dbReference type="EMBL" id="NCKU01000399">
    <property type="protein sequence ID" value="RWS15638.1"/>
    <property type="molecule type" value="Genomic_DNA"/>
</dbReference>
<evidence type="ECO:0000256" key="11">
    <source>
        <dbReference type="ARBA" id="ARBA00022824"/>
    </source>
</evidence>
<feature type="transmembrane region" description="Helical" evidence="17">
    <location>
        <begin position="140"/>
        <end position="158"/>
    </location>
</feature>
<dbReference type="GO" id="GO:0005783">
    <property type="term" value="C:endoplasmic reticulum"/>
    <property type="evidence" value="ECO:0007669"/>
    <property type="project" value="UniProtKB-SubCell"/>
</dbReference>
<name>A0A443RK51_9ACAR</name>
<feature type="transmembrane region" description="Helical" evidence="17">
    <location>
        <begin position="179"/>
        <end position="198"/>
    </location>
</feature>
<feature type="transmembrane region" description="Helical" evidence="17">
    <location>
        <begin position="482"/>
        <end position="502"/>
    </location>
</feature>
<sequence length="786" mass="89661">MTRRNEPTFFDDMIASNKSRMRSQLIETFRDVTLLVKTKIAPVLGAMDPSSNIVIAYFVLFLVAFGCFSFSIAAEFTFDDSEAILNNPDVKKQTSIGEVFQSDFWGTKLNSNSSHKSFRPLAVLTFRFLKNLNGGELNSHIFHFANVIAHCFVTLLVFNTLETLLNSGFWHLKYDYHPNLFFGVPFMTSLLFAIHPIHSEAVCSAVGIADLLSAAFTLIALRIYASDEVKSSAGLFQFIQLASKLIILAGVFLRSSFIICIAGAAMLFKEQGITVLGICCALDILSLVQELNQKESKTSNKLILLRILLLTIGCGFLISLRLFIMNFTAPVFQDVDNPASFLESAFYRFVNYNYIYALNVWIILYPIWLCFDWSMGCIPLITSWLDFRMIIVIIFWFALAQMLYGSLFHHNHRIRSRLQLCLVLAVIPFIPASNLFLKVGFVIAERTLYLPSLGVCLLIVSGIQLFSKYLERHSTIKSQTLFYIWCIFLVARSLNVSMTISLSHECLTFSLFQRSLDWLNEQRLFASGLDVCPLNAKVHYNVAKLAADNGNKQLAIEEYDKAIKLNPHYYFAMNNLANILKDINRSTEAEQLLKRATELKPDFAVAWMNLGIVQTTAKNYAEAEKSYFTALKYRHKYADCMFNLGNLYLEQKRYRSAAIAWRNSTIIKPKLLAAWNNLILMLDSIGEDQRALHVAEESLKHLPKESSLHFNYANILGKINRFKDAERHFLIALNISKEAVYYANLGVLYHRWKKYSKAKIAYKNALLINPNMQTTKENLQSLMRIK</sequence>
<dbReference type="Pfam" id="PF07719">
    <property type="entry name" value="TPR_2"/>
    <property type="match status" value="1"/>
</dbReference>
<keyword evidence="12 17" id="KW-1133">Transmembrane helix</keyword>
<evidence type="ECO:0000256" key="3">
    <source>
        <dbReference type="ARBA" id="ARBA00004240"/>
    </source>
</evidence>
<evidence type="ECO:0000256" key="14">
    <source>
        <dbReference type="ARBA" id="ARBA00045085"/>
    </source>
</evidence>
<evidence type="ECO:0000256" key="5">
    <source>
        <dbReference type="ARBA" id="ARBA00007882"/>
    </source>
</evidence>
<comment type="catalytic activity">
    <reaction evidence="15">
        <text>a di-trans,poly-cis-dolichyl beta-D-mannosyl phosphate + L-seryl-[protein] = 3-O-(alpha-D-mannosyl)-L-seryl-[protein] + a di-trans,poly-cis-dolichyl phosphate + H(+)</text>
        <dbReference type="Rhea" id="RHEA:17377"/>
        <dbReference type="Rhea" id="RHEA-COMP:9863"/>
        <dbReference type="Rhea" id="RHEA-COMP:13546"/>
        <dbReference type="Rhea" id="RHEA-COMP:19498"/>
        <dbReference type="Rhea" id="RHEA-COMP:19501"/>
        <dbReference type="ChEBI" id="CHEBI:15378"/>
        <dbReference type="ChEBI" id="CHEBI:29999"/>
        <dbReference type="ChEBI" id="CHEBI:57683"/>
        <dbReference type="ChEBI" id="CHEBI:58211"/>
        <dbReference type="ChEBI" id="CHEBI:137321"/>
        <dbReference type="EC" id="2.4.1.109"/>
    </reaction>
</comment>
<feature type="repeat" description="TPR" evidence="16">
    <location>
        <begin position="739"/>
        <end position="772"/>
    </location>
</feature>
<dbReference type="PANTHER" id="PTHR44227">
    <property type="match status" value="1"/>
</dbReference>
<gene>
    <name evidence="20" type="ORF">B4U79_07687</name>
    <name evidence="19" type="ORF">B4U79_11616</name>
</gene>
<dbReference type="EMBL" id="NCKU01000396">
    <property type="protein sequence ID" value="RWS15645.1"/>
    <property type="molecule type" value="Genomic_DNA"/>
</dbReference>
<feature type="transmembrane region" description="Helical" evidence="17">
    <location>
        <begin position="54"/>
        <end position="74"/>
    </location>
</feature>